<keyword evidence="3" id="KW-1185">Reference proteome</keyword>
<accession>A0A1Y2FV75</accession>
<evidence type="ECO:0000313" key="2">
    <source>
        <dbReference type="EMBL" id="ORY87204.1"/>
    </source>
</evidence>
<sequence>MEKRNQQILERKRQSEQRRKEKEEKLKKQKEEEARKKEEEIQIELQRERQRRLEEKKKAKLEQIEKEKRREKFLSDNAKAKEHYNKVLILYYGLYPWKQYSWMIKKDNQDAEQMYQIKIKKQFFHQWHKHILDKQSKDENQAIMFYRKKCLKKFFTQYYDIYTQTLFKKMDYLL</sequence>
<feature type="region of interest" description="Disordered" evidence="1">
    <location>
        <begin position="1"/>
        <end position="40"/>
    </location>
</feature>
<dbReference type="OrthoDB" id="2160179at2759"/>
<protein>
    <recommendedName>
        <fullName evidence="4">Sfi1 spindle body domain-containing protein</fullName>
    </recommendedName>
</protein>
<dbReference type="AlphaFoldDB" id="A0A1Y2FV75"/>
<evidence type="ECO:0008006" key="4">
    <source>
        <dbReference type="Google" id="ProtNLM"/>
    </source>
</evidence>
<reference evidence="2 3" key="1">
    <citation type="submission" date="2016-08" db="EMBL/GenBank/DDBJ databases">
        <title>A Parts List for Fungal Cellulosomes Revealed by Comparative Genomics.</title>
        <authorList>
            <consortium name="DOE Joint Genome Institute"/>
            <person name="Haitjema C.H."/>
            <person name="Gilmore S.P."/>
            <person name="Henske J.K."/>
            <person name="Solomon K.V."/>
            <person name="De Groot R."/>
            <person name="Kuo A."/>
            <person name="Mondo S.J."/>
            <person name="Salamov A.A."/>
            <person name="Labutti K."/>
            <person name="Zhao Z."/>
            <person name="Chiniquy J."/>
            <person name="Barry K."/>
            <person name="Brewer H.M."/>
            <person name="Purvine S.O."/>
            <person name="Wright A.T."/>
            <person name="Boxma B."/>
            <person name="Van Alen T."/>
            <person name="Hackstein J.H."/>
            <person name="Baker S.E."/>
            <person name="Grigoriev I.V."/>
            <person name="O'Malley M.A."/>
        </authorList>
    </citation>
    <scope>NUCLEOTIDE SEQUENCE [LARGE SCALE GENOMIC DNA]</scope>
    <source>
        <strain evidence="2 3">G1</strain>
    </source>
</reference>
<dbReference type="Proteomes" id="UP000193920">
    <property type="component" value="Unassembled WGS sequence"/>
</dbReference>
<dbReference type="EMBL" id="MCOG01000001">
    <property type="protein sequence ID" value="ORY87204.1"/>
    <property type="molecule type" value="Genomic_DNA"/>
</dbReference>
<evidence type="ECO:0000256" key="1">
    <source>
        <dbReference type="SAM" id="MobiDB-lite"/>
    </source>
</evidence>
<evidence type="ECO:0000313" key="3">
    <source>
        <dbReference type="Proteomes" id="UP000193920"/>
    </source>
</evidence>
<gene>
    <name evidence="2" type="ORF">LY90DRAFT_498459</name>
</gene>
<name>A0A1Y2FV75_9FUNG</name>
<organism evidence="2 3">
    <name type="scientific">Neocallimastix californiae</name>
    <dbReference type="NCBI Taxonomy" id="1754190"/>
    <lineage>
        <taxon>Eukaryota</taxon>
        <taxon>Fungi</taxon>
        <taxon>Fungi incertae sedis</taxon>
        <taxon>Chytridiomycota</taxon>
        <taxon>Chytridiomycota incertae sedis</taxon>
        <taxon>Neocallimastigomycetes</taxon>
        <taxon>Neocallimastigales</taxon>
        <taxon>Neocallimastigaceae</taxon>
        <taxon>Neocallimastix</taxon>
    </lineage>
</organism>
<proteinExistence type="predicted"/>
<comment type="caution">
    <text evidence="2">The sequence shown here is derived from an EMBL/GenBank/DDBJ whole genome shotgun (WGS) entry which is preliminary data.</text>
</comment>